<proteinExistence type="predicted"/>
<dbReference type="Proteomes" id="UP000308652">
    <property type="component" value="Unassembled WGS sequence"/>
</dbReference>
<dbReference type="EMBL" id="ML213617">
    <property type="protein sequence ID" value="TFK36035.1"/>
    <property type="molecule type" value="Genomic_DNA"/>
</dbReference>
<sequence>MLSVRQAGQFSFHNAARSFSRSITSSKAKLPDNRTGRRDTGKAGLQPDQAIMEKSTDQNDTTRYKTVAELDAELLEKLNDISGDGAGAGVEYEDGKPATMKRNVRNNMFRYI</sequence>
<protein>
    <submittedName>
        <fullName evidence="2">Uncharacterized protein</fullName>
    </submittedName>
</protein>
<evidence type="ECO:0000313" key="2">
    <source>
        <dbReference type="EMBL" id="TFK36035.1"/>
    </source>
</evidence>
<evidence type="ECO:0000256" key="1">
    <source>
        <dbReference type="SAM" id="MobiDB-lite"/>
    </source>
</evidence>
<evidence type="ECO:0000313" key="3">
    <source>
        <dbReference type="Proteomes" id="UP000308652"/>
    </source>
</evidence>
<feature type="region of interest" description="Disordered" evidence="1">
    <location>
        <begin position="15"/>
        <end position="63"/>
    </location>
</feature>
<organism evidence="2 3">
    <name type="scientific">Crucibulum laeve</name>
    <dbReference type="NCBI Taxonomy" id="68775"/>
    <lineage>
        <taxon>Eukaryota</taxon>
        <taxon>Fungi</taxon>
        <taxon>Dikarya</taxon>
        <taxon>Basidiomycota</taxon>
        <taxon>Agaricomycotina</taxon>
        <taxon>Agaricomycetes</taxon>
        <taxon>Agaricomycetidae</taxon>
        <taxon>Agaricales</taxon>
        <taxon>Agaricineae</taxon>
        <taxon>Nidulariaceae</taxon>
        <taxon>Crucibulum</taxon>
    </lineage>
</organism>
<keyword evidence="3" id="KW-1185">Reference proteome</keyword>
<dbReference type="AlphaFoldDB" id="A0A5C3LTD4"/>
<accession>A0A5C3LTD4</accession>
<dbReference type="OrthoDB" id="2157103at2759"/>
<gene>
    <name evidence="2" type="ORF">BDQ12DRAFT_714428</name>
</gene>
<feature type="compositionally biased region" description="Basic and acidic residues" evidence="1">
    <location>
        <begin position="29"/>
        <end position="41"/>
    </location>
</feature>
<feature type="compositionally biased region" description="Basic and acidic residues" evidence="1">
    <location>
        <begin position="54"/>
        <end position="63"/>
    </location>
</feature>
<name>A0A5C3LTD4_9AGAR</name>
<reference evidence="2 3" key="1">
    <citation type="journal article" date="2019" name="Nat. Ecol. Evol.">
        <title>Megaphylogeny resolves global patterns of mushroom evolution.</title>
        <authorList>
            <person name="Varga T."/>
            <person name="Krizsan K."/>
            <person name="Foldi C."/>
            <person name="Dima B."/>
            <person name="Sanchez-Garcia M."/>
            <person name="Sanchez-Ramirez S."/>
            <person name="Szollosi G.J."/>
            <person name="Szarkandi J.G."/>
            <person name="Papp V."/>
            <person name="Albert L."/>
            <person name="Andreopoulos W."/>
            <person name="Angelini C."/>
            <person name="Antonin V."/>
            <person name="Barry K.W."/>
            <person name="Bougher N.L."/>
            <person name="Buchanan P."/>
            <person name="Buyck B."/>
            <person name="Bense V."/>
            <person name="Catcheside P."/>
            <person name="Chovatia M."/>
            <person name="Cooper J."/>
            <person name="Damon W."/>
            <person name="Desjardin D."/>
            <person name="Finy P."/>
            <person name="Geml J."/>
            <person name="Haridas S."/>
            <person name="Hughes K."/>
            <person name="Justo A."/>
            <person name="Karasinski D."/>
            <person name="Kautmanova I."/>
            <person name="Kiss B."/>
            <person name="Kocsube S."/>
            <person name="Kotiranta H."/>
            <person name="LaButti K.M."/>
            <person name="Lechner B.E."/>
            <person name="Liimatainen K."/>
            <person name="Lipzen A."/>
            <person name="Lukacs Z."/>
            <person name="Mihaltcheva S."/>
            <person name="Morgado L.N."/>
            <person name="Niskanen T."/>
            <person name="Noordeloos M.E."/>
            <person name="Ohm R.A."/>
            <person name="Ortiz-Santana B."/>
            <person name="Ovrebo C."/>
            <person name="Racz N."/>
            <person name="Riley R."/>
            <person name="Savchenko A."/>
            <person name="Shiryaev A."/>
            <person name="Soop K."/>
            <person name="Spirin V."/>
            <person name="Szebenyi C."/>
            <person name="Tomsovsky M."/>
            <person name="Tulloss R.E."/>
            <person name="Uehling J."/>
            <person name="Grigoriev I.V."/>
            <person name="Vagvolgyi C."/>
            <person name="Papp T."/>
            <person name="Martin F.M."/>
            <person name="Miettinen O."/>
            <person name="Hibbett D.S."/>
            <person name="Nagy L.G."/>
        </authorList>
    </citation>
    <scope>NUCLEOTIDE SEQUENCE [LARGE SCALE GENOMIC DNA]</scope>
    <source>
        <strain evidence="2 3">CBS 166.37</strain>
    </source>
</reference>
<feature type="compositionally biased region" description="Polar residues" evidence="1">
    <location>
        <begin position="15"/>
        <end position="27"/>
    </location>
</feature>